<dbReference type="SUPFAM" id="SSF103247">
    <property type="entry name" value="TT1751-like"/>
    <property type="match status" value="1"/>
</dbReference>
<sequence>MKRSTLAAALILAAHTASAQDIVTYTTDQSFEDVAFGLETAILNEGLVIDHVSHVGEMLARTRQDVGSDVELFVEADAYSFCSATVSREVMEANPMNIAYCPYDIFVAEMANDPGKVMVGYRAFPEGEMQKVQALLDGIARAAVGME</sequence>
<dbReference type="RefSeq" id="WP_149780652.1">
    <property type="nucleotide sequence ID" value="NZ_FRCB01000010.1"/>
</dbReference>
<reference evidence="2 3" key="1">
    <citation type="submission" date="2016-11" db="EMBL/GenBank/DDBJ databases">
        <authorList>
            <person name="Varghese N."/>
            <person name="Submissions S."/>
        </authorList>
    </citation>
    <scope>NUCLEOTIDE SEQUENCE [LARGE SCALE GENOMIC DNA]</scope>
    <source>
        <strain evidence="2 3">DSM 28249</strain>
    </source>
</reference>
<feature type="chain" id="PRO_5013110930" description="DUF302 domain-containing protein" evidence="1">
    <location>
        <begin position="20"/>
        <end position="147"/>
    </location>
</feature>
<evidence type="ECO:0000313" key="3">
    <source>
        <dbReference type="Proteomes" id="UP000322545"/>
    </source>
</evidence>
<evidence type="ECO:0000256" key="1">
    <source>
        <dbReference type="SAM" id="SignalP"/>
    </source>
</evidence>
<dbReference type="InterPro" id="IPR035923">
    <property type="entry name" value="TT1751-like_sf"/>
</dbReference>
<dbReference type="Proteomes" id="UP000322545">
    <property type="component" value="Unassembled WGS sequence"/>
</dbReference>
<dbReference type="Gene3D" id="3.30.310.70">
    <property type="entry name" value="TT1751-like domain"/>
    <property type="match status" value="1"/>
</dbReference>
<proteinExistence type="predicted"/>
<dbReference type="AlphaFoldDB" id="A0A1M7KEF4"/>
<accession>A0A1M7KEF4</accession>
<dbReference type="EMBL" id="FRCB01000010">
    <property type="protein sequence ID" value="SHM63645.1"/>
    <property type="molecule type" value="Genomic_DNA"/>
</dbReference>
<keyword evidence="3" id="KW-1185">Reference proteome</keyword>
<organism evidence="2 3">
    <name type="scientific">Roseovarius litoreus</name>
    <dbReference type="NCBI Taxonomy" id="1155722"/>
    <lineage>
        <taxon>Bacteria</taxon>
        <taxon>Pseudomonadati</taxon>
        <taxon>Pseudomonadota</taxon>
        <taxon>Alphaproteobacteria</taxon>
        <taxon>Rhodobacterales</taxon>
        <taxon>Roseobacteraceae</taxon>
        <taxon>Roseovarius</taxon>
    </lineage>
</organism>
<evidence type="ECO:0008006" key="4">
    <source>
        <dbReference type="Google" id="ProtNLM"/>
    </source>
</evidence>
<protein>
    <recommendedName>
        <fullName evidence="4">DUF302 domain-containing protein</fullName>
    </recommendedName>
</protein>
<keyword evidence="1" id="KW-0732">Signal</keyword>
<name>A0A1M7KEF4_9RHOB</name>
<evidence type="ECO:0000313" key="2">
    <source>
        <dbReference type="EMBL" id="SHM63645.1"/>
    </source>
</evidence>
<feature type="signal peptide" evidence="1">
    <location>
        <begin position="1"/>
        <end position="19"/>
    </location>
</feature>
<gene>
    <name evidence="2" type="ORF">SAMN05443432_110100</name>
</gene>